<evidence type="ECO:0000256" key="6">
    <source>
        <dbReference type="ARBA" id="ARBA00022989"/>
    </source>
</evidence>
<feature type="transmembrane region" description="Helical" evidence="8">
    <location>
        <begin position="232"/>
        <end position="254"/>
    </location>
</feature>
<evidence type="ECO:0000313" key="10">
    <source>
        <dbReference type="Proteomes" id="UP001183643"/>
    </source>
</evidence>
<dbReference type="Pfam" id="PF01925">
    <property type="entry name" value="TauE"/>
    <property type="match status" value="1"/>
</dbReference>
<evidence type="ECO:0000256" key="4">
    <source>
        <dbReference type="ARBA" id="ARBA00022475"/>
    </source>
</evidence>
<evidence type="ECO:0000256" key="8">
    <source>
        <dbReference type="RuleBase" id="RU363041"/>
    </source>
</evidence>
<protein>
    <recommendedName>
        <fullName evidence="8">Probable membrane transporter protein</fullName>
    </recommendedName>
</protein>
<keyword evidence="4 8" id="KW-1003">Cell membrane</keyword>
<feature type="transmembrane region" description="Helical" evidence="8">
    <location>
        <begin position="139"/>
        <end position="170"/>
    </location>
</feature>
<evidence type="ECO:0000256" key="7">
    <source>
        <dbReference type="ARBA" id="ARBA00023136"/>
    </source>
</evidence>
<feature type="transmembrane region" description="Helical" evidence="8">
    <location>
        <begin position="100"/>
        <end position="119"/>
    </location>
</feature>
<feature type="transmembrane region" description="Helical" evidence="8">
    <location>
        <begin position="182"/>
        <end position="199"/>
    </location>
</feature>
<evidence type="ECO:0000256" key="5">
    <source>
        <dbReference type="ARBA" id="ARBA00022692"/>
    </source>
</evidence>
<evidence type="ECO:0000256" key="1">
    <source>
        <dbReference type="ARBA" id="ARBA00004651"/>
    </source>
</evidence>
<dbReference type="Proteomes" id="UP001183643">
    <property type="component" value="Unassembled WGS sequence"/>
</dbReference>
<dbReference type="InterPro" id="IPR052017">
    <property type="entry name" value="TSUP"/>
</dbReference>
<dbReference type="PANTHER" id="PTHR30269">
    <property type="entry name" value="TRANSMEMBRANE PROTEIN YFCA"/>
    <property type="match status" value="1"/>
</dbReference>
<comment type="caution">
    <text evidence="9">The sequence shown here is derived from an EMBL/GenBank/DDBJ whole genome shotgun (WGS) entry which is preliminary data.</text>
</comment>
<evidence type="ECO:0000256" key="3">
    <source>
        <dbReference type="ARBA" id="ARBA00022448"/>
    </source>
</evidence>
<keyword evidence="7 8" id="KW-0472">Membrane</keyword>
<dbReference type="AlphaFoldDB" id="A0AAE4CBD1"/>
<evidence type="ECO:0000256" key="2">
    <source>
        <dbReference type="ARBA" id="ARBA00009142"/>
    </source>
</evidence>
<feature type="transmembrane region" description="Helical" evidence="8">
    <location>
        <begin position="74"/>
        <end position="93"/>
    </location>
</feature>
<dbReference type="InterPro" id="IPR002781">
    <property type="entry name" value="TM_pro_TauE-like"/>
</dbReference>
<organism evidence="9 10">
    <name type="scientific">Catenuloplanes atrovinosus</name>
    <dbReference type="NCBI Taxonomy" id="137266"/>
    <lineage>
        <taxon>Bacteria</taxon>
        <taxon>Bacillati</taxon>
        <taxon>Actinomycetota</taxon>
        <taxon>Actinomycetes</taxon>
        <taxon>Micromonosporales</taxon>
        <taxon>Micromonosporaceae</taxon>
        <taxon>Catenuloplanes</taxon>
    </lineage>
</organism>
<accession>A0AAE4CBD1</accession>
<name>A0AAE4CBD1_9ACTN</name>
<dbReference type="PANTHER" id="PTHR30269:SF0">
    <property type="entry name" value="MEMBRANE TRANSPORTER PROTEIN YFCA-RELATED"/>
    <property type="match status" value="1"/>
</dbReference>
<comment type="similarity">
    <text evidence="2 8">Belongs to the 4-toluene sulfonate uptake permease (TSUP) (TC 2.A.102) family.</text>
</comment>
<gene>
    <name evidence="9" type="ORF">J2S41_004695</name>
</gene>
<feature type="transmembrane region" description="Helical" evidence="8">
    <location>
        <begin position="205"/>
        <end position="225"/>
    </location>
</feature>
<keyword evidence="10" id="KW-1185">Reference proteome</keyword>
<keyword evidence="3" id="KW-0813">Transport</keyword>
<keyword evidence="5 8" id="KW-0812">Transmembrane</keyword>
<reference evidence="9" key="1">
    <citation type="submission" date="2023-07" db="EMBL/GenBank/DDBJ databases">
        <title>Sequencing the genomes of 1000 actinobacteria strains.</title>
        <authorList>
            <person name="Klenk H.-P."/>
        </authorList>
    </citation>
    <scope>NUCLEOTIDE SEQUENCE</scope>
    <source>
        <strain evidence="9">DSM 44707</strain>
    </source>
</reference>
<dbReference type="EMBL" id="JAVDYB010000001">
    <property type="protein sequence ID" value="MDR7277917.1"/>
    <property type="molecule type" value="Genomic_DNA"/>
</dbReference>
<dbReference type="RefSeq" id="WP_310370508.1">
    <property type="nucleotide sequence ID" value="NZ_JAVDYB010000001.1"/>
</dbReference>
<keyword evidence="6 8" id="KW-1133">Transmembrane helix</keyword>
<proteinExistence type="inferred from homology"/>
<sequence>MSWLDAALLVAAGLAAGIVNAIAGGGSLISFPTMVAIGIPPVSANVSNSLSVAPGYASSVVGSRADLAGQGRRVLRIVPTALAGAACGCALLLNTPRDLFDYVVPFLVLGATMTLAFQARLRALVGHPREVSPARGVVMLHTAVFLCAVYGGYFNAALGVLLVAGLALVLDETLARVSALKNLLSAVVGVVTVAVYSAFGPVDWAAVAAVAPATVVGGYLGARLARRLPAAVLRVVIVVFGTAVGVWLLVRALFLS</sequence>
<dbReference type="GO" id="GO:0005886">
    <property type="term" value="C:plasma membrane"/>
    <property type="evidence" value="ECO:0007669"/>
    <property type="project" value="UniProtKB-SubCell"/>
</dbReference>
<comment type="subcellular location">
    <subcellularLocation>
        <location evidence="1 8">Cell membrane</location>
        <topology evidence="1 8">Multi-pass membrane protein</topology>
    </subcellularLocation>
</comment>
<evidence type="ECO:0000313" key="9">
    <source>
        <dbReference type="EMBL" id="MDR7277917.1"/>
    </source>
</evidence>